<evidence type="ECO:0000256" key="4">
    <source>
        <dbReference type="ARBA" id="ARBA00022989"/>
    </source>
</evidence>
<dbReference type="InterPro" id="IPR015414">
    <property type="entry name" value="TMEM64"/>
</dbReference>
<feature type="domain" description="VTT" evidence="8">
    <location>
        <begin position="103"/>
        <end position="217"/>
    </location>
</feature>
<feature type="transmembrane region" description="Helical" evidence="6">
    <location>
        <begin position="253"/>
        <end position="270"/>
    </location>
</feature>
<comment type="subcellular location">
    <subcellularLocation>
        <location evidence="1 6">Cell membrane</location>
        <topology evidence="1 6">Multi-pass membrane protein</topology>
    </subcellularLocation>
</comment>
<dbReference type="PANTHER" id="PTHR12677:SF59">
    <property type="entry name" value="GOLGI APPARATUS MEMBRANE PROTEIN TVP38-RELATED"/>
    <property type="match status" value="1"/>
</dbReference>
<dbReference type="Proteomes" id="UP000219439">
    <property type="component" value="Unassembled WGS sequence"/>
</dbReference>
<feature type="transmembrane region" description="Helical" evidence="6">
    <location>
        <begin position="81"/>
        <end position="100"/>
    </location>
</feature>
<evidence type="ECO:0000256" key="2">
    <source>
        <dbReference type="ARBA" id="ARBA00022475"/>
    </source>
</evidence>
<keyword evidence="3 6" id="KW-0812">Transmembrane</keyword>
<name>A0A285PE31_9HYPH</name>
<proteinExistence type="inferred from homology"/>
<keyword evidence="2 6" id="KW-1003">Cell membrane</keyword>
<keyword evidence="10" id="KW-1185">Reference proteome</keyword>
<evidence type="ECO:0000256" key="1">
    <source>
        <dbReference type="ARBA" id="ARBA00004651"/>
    </source>
</evidence>
<organism evidence="9 10">
    <name type="scientific">Cohaesibacter gelatinilyticus</name>
    <dbReference type="NCBI Taxonomy" id="372072"/>
    <lineage>
        <taxon>Bacteria</taxon>
        <taxon>Pseudomonadati</taxon>
        <taxon>Pseudomonadota</taxon>
        <taxon>Alphaproteobacteria</taxon>
        <taxon>Hyphomicrobiales</taxon>
        <taxon>Cohaesibacteraceae</taxon>
    </lineage>
</organism>
<evidence type="ECO:0000259" key="8">
    <source>
        <dbReference type="Pfam" id="PF09335"/>
    </source>
</evidence>
<keyword evidence="4 6" id="KW-1133">Transmembrane helix</keyword>
<sequence>MPGDNDMHDQQQSANAPMDSASTPDMNQTSNASTLAKKWGPLAVIVILMAVGFSQGWHQYLSLDSLVKNRELLRGYVEQNYLLMVGGFALAYIAAVALSFPGASFLTIGGGFLFGWAVGGAVTVLAATIGASLIFLAARSSFGESLRSKAGGFIDRFAEGFREDAFNYLLFLRLVPLFPFWLINLAPALFNVRLGSYFFATLFGILPGTFAYAFIGSGLDSVIEAQHAANPACAADPSCTVTLDTSAIITPELIAAFVALGVVSLIPPVLKAVKKRRSEK</sequence>
<evidence type="ECO:0000256" key="7">
    <source>
        <dbReference type="SAM" id="MobiDB-lite"/>
    </source>
</evidence>
<dbReference type="Pfam" id="PF09335">
    <property type="entry name" value="VTT_dom"/>
    <property type="match status" value="1"/>
</dbReference>
<reference evidence="9 10" key="1">
    <citation type="submission" date="2017-09" db="EMBL/GenBank/DDBJ databases">
        <authorList>
            <person name="Ehlers B."/>
            <person name="Leendertz F.H."/>
        </authorList>
    </citation>
    <scope>NUCLEOTIDE SEQUENCE [LARGE SCALE GENOMIC DNA]</scope>
    <source>
        <strain evidence="9 10">DSM 18289</strain>
    </source>
</reference>
<feature type="compositionally biased region" description="Polar residues" evidence="7">
    <location>
        <begin position="10"/>
        <end position="31"/>
    </location>
</feature>
<evidence type="ECO:0000256" key="5">
    <source>
        <dbReference type="ARBA" id="ARBA00023136"/>
    </source>
</evidence>
<feature type="transmembrane region" description="Helical" evidence="6">
    <location>
        <begin position="165"/>
        <end position="185"/>
    </location>
</feature>
<comment type="similarity">
    <text evidence="6">Belongs to the TVP38/TMEM64 family.</text>
</comment>
<evidence type="ECO:0000256" key="3">
    <source>
        <dbReference type="ARBA" id="ARBA00022692"/>
    </source>
</evidence>
<dbReference type="PANTHER" id="PTHR12677">
    <property type="entry name" value="GOLGI APPARATUS MEMBRANE PROTEIN TVP38-RELATED"/>
    <property type="match status" value="1"/>
</dbReference>
<feature type="region of interest" description="Disordered" evidence="7">
    <location>
        <begin position="1"/>
        <end position="31"/>
    </location>
</feature>
<keyword evidence="5 6" id="KW-0472">Membrane</keyword>
<evidence type="ECO:0000256" key="6">
    <source>
        <dbReference type="RuleBase" id="RU366058"/>
    </source>
</evidence>
<accession>A0A285PE31</accession>
<feature type="transmembrane region" description="Helical" evidence="6">
    <location>
        <begin position="39"/>
        <end position="61"/>
    </location>
</feature>
<gene>
    <name evidence="9" type="ORF">SAMN06265368_3116</name>
</gene>
<feature type="transmembrane region" description="Helical" evidence="6">
    <location>
        <begin position="197"/>
        <end position="215"/>
    </location>
</feature>
<dbReference type="InterPro" id="IPR032816">
    <property type="entry name" value="VTT_dom"/>
</dbReference>
<dbReference type="AlphaFoldDB" id="A0A285PE31"/>
<protein>
    <recommendedName>
        <fullName evidence="6">TVP38/TMEM64 family membrane protein</fullName>
    </recommendedName>
</protein>
<dbReference type="GO" id="GO:0005886">
    <property type="term" value="C:plasma membrane"/>
    <property type="evidence" value="ECO:0007669"/>
    <property type="project" value="UniProtKB-SubCell"/>
</dbReference>
<evidence type="ECO:0000313" key="10">
    <source>
        <dbReference type="Proteomes" id="UP000219439"/>
    </source>
</evidence>
<dbReference type="EMBL" id="OBEL01000003">
    <property type="protein sequence ID" value="SNZ20020.1"/>
    <property type="molecule type" value="Genomic_DNA"/>
</dbReference>
<evidence type="ECO:0000313" key="9">
    <source>
        <dbReference type="EMBL" id="SNZ20020.1"/>
    </source>
</evidence>
<feature type="transmembrane region" description="Helical" evidence="6">
    <location>
        <begin position="112"/>
        <end position="138"/>
    </location>
</feature>